<dbReference type="KEGG" id="loc:102690500"/>
<dbReference type="AlphaFoldDB" id="W5MZL8"/>
<feature type="transmembrane region" description="Helical" evidence="6">
    <location>
        <begin position="460"/>
        <end position="479"/>
    </location>
</feature>
<feature type="transmembrane region" description="Helical" evidence="6">
    <location>
        <begin position="192"/>
        <end position="214"/>
    </location>
</feature>
<evidence type="ECO:0000313" key="8">
    <source>
        <dbReference type="Ensembl" id="ENSLOCP00000013827.1"/>
    </source>
</evidence>
<sequence length="576" mass="64231">MLNNAKREIKISELIFFVCAFTRTTNMEIEEAFKACGEMGIYQIYLCILLAFLLMLYVSMEAVLIALVGLSPPFQWDLQKQFANKSLPSVSSIAEDRLFKQWLHEASQNEMHKHLHFNGNYTSIISEWYLIGDAAYKVSLASSLYFVGVLVGAITFGQLSDRYGRKKLYLAGLAFDIVFGVSSGLVPTYQLFAASRLLVGIMNGGMSLVAFVLLNEYVGTSYWSITGTLGSFFFAVGIVLYAVIGYFVHSWRLLALLANLLAVLVFFLSLFIPESPRWLYSQGRLSEAENVFFLISKWNRNLKCSISLTPPPKSKKEHKASALDLFYHRVLLQRTLIMMYTWFVCSLVYYGLTLNVGNMDGNIYVNLGLSGVAELPSYPVCLYLISRKWSGRRKSLAGFLLLGGLACLIIAYVPEKQETGLFAVVNKLTLSLFGKMVISSAFNIVYIYSSELYPTVVRNIGMGVCSTASRVGGILAPFIPSLESIQWALPFFVFGAAGLSAGLLSLLLPETLQKRLPETISDLGERCNGVYYRRIKDEASLPLQTLGSELAAHSEGHEETDEDEFVNPTEQTRMIT</sequence>
<dbReference type="STRING" id="7918.ENSLOCP00000013827"/>
<feature type="transmembrane region" description="Helical" evidence="6">
    <location>
        <begin position="335"/>
        <end position="352"/>
    </location>
</feature>
<evidence type="ECO:0000256" key="3">
    <source>
        <dbReference type="ARBA" id="ARBA00022989"/>
    </source>
</evidence>
<feature type="transmembrane region" description="Helical" evidence="6">
    <location>
        <begin position="44"/>
        <end position="70"/>
    </location>
</feature>
<dbReference type="eggNOG" id="KOG0255">
    <property type="taxonomic scope" value="Eukaryota"/>
</dbReference>
<keyword evidence="3 6" id="KW-1133">Transmembrane helix</keyword>
<evidence type="ECO:0000256" key="6">
    <source>
        <dbReference type="SAM" id="Phobius"/>
    </source>
</evidence>
<dbReference type="SUPFAM" id="SSF103473">
    <property type="entry name" value="MFS general substrate transporter"/>
    <property type="match status" value="1"/>
</dbReference>
<keyword evidence="9" id="KW-1185">Reference proteome</keyword>
<dbReference type="GO" id="GO:0022857">
    <property type="term" value="F:transmembrane transporter activity"/>
    <property type="evidence" value="ECO:0007669"/>
    <property type="project" value="InterPro"/>
</dbReference>
<keyword evidence="2 6" id="KW-0812">Transmembrane</keyword>
<keyword evidence="4 6" id="KW-0472">Membrane</keyword>
<comment type="subcellular location">
    <subcellularLocation>
        <location evidence="1">Membrane</location>
        <topology evidence="1">Multi-pass membrane protein</topology>
    </subcellularLocation>
</comment>
<dbReference type="Gene3D" id="1.20.1250.20">
    <property type="entry name" value="MFS general substrate transporter like domains"/>
    <property type="match status" value="1"/>
</dbReference>
<accession>W5MZL8</accession>
<evidence type="ECO:0000256" key="2">
    <source>
        <dbReference type="ARBA" id="ARBA00022692"/>
    </source>
</evidence>
<name>W5MZL8_LEPOC</name>
<evidence type="ECO:0000256" key="1">
    <source>
        <dbReference type="ARBA" id="ARBA00004141"/>
    </source>
</evidence>
<feature type="region of interest" description="Disordered" evidence="5">
    <location>
        <begin position="551"/>
        <end position="576"/>
    </location>
</feature>
<feature type="transmembrane region" description="Helical" evidence="6">
    <location>
        <begin position="168"/>
        <end position="186"/>
    </location>
</feature>
<evidence type="ECO:0000256" key="5">
    <source>
        <dbReference type="SAM" id="MobiDB-lite"/>
    </source>
</evidence>
<dbReference type="GO" id="GO:0016020">
    <property type="term" value="C:membrane"/>
    <property type="evidence" value="ECO:0007669"/>
    <property type="project" value="UniProtKB-SubCell"/>
</dbReference>
<feature type="transmembrane region" description="Helical" evidence="6">
    <location>
        <begin position="134"/>
        <end position="156"/>
    </location>
</feature>
<feature type="transmembrane region" description="Helical" evidence="6">
    <location>
        <begin position="396"/>
        <end position="413"/>
    </location>
</feature>
<dbReference type="Pfam" id="PF00083">
    <property type="entry name" value="Sugar_tr"/>
    <property type="match status" value="1"/>
</dbReference>
<dbReference type="HOGENOM" id="CLU_001265_33_7_1"/>
<reference evidence="8" key="2">
    <citation type="submission" date="2025-08" db="UniProtKB">
        <authorList>
            <consortium name="Ensembl"/>
        </authorList>
    </citation>
    <scope>IDENTIFICATION</scope>
</reference>
<dbReference type="Bgee" id="ENSLOCG00000011254">
    <property type="expression patterns" value="Expressed in heart and 13 other cell types or tissues"/>
</dbReference>
<feature type="transmembrane region" description="Helical" evidence="6">
    <location>
        <begin position="364"/>
        <end position="384"/>
    </location>
</feature>
<feature type="transmembrane region" description="Helical" evidence="6">
    <location>
        <begin position="428"/>
        <end position="448"/>
    </location>
</feature>
<dbReference type="OMA" id="FPMETRA"/>
<feature type="transmembrane region" description="Helical" evidence="6">
    <location>
        <begin position="485"/>
        <end position="508"/>
    </location>
</feature>
<feature type="transmembrane region" description="Helical" evidence="6">
    <location>
        <begin position="253"/>
        <end position="272"/>
    </location>
</feature>
<feature type="domain" description="Major facilitator superfamily (MFS) profile" evidence="7">
    <location>
        <begin position="47"/>
        <end position="513"/>
    </location>
</feature>
<reference evidence="8" key="3">
    <citation type="submission" date="2025-09" db="UniProtKB">
        <authorList>
            <consortium name="Ensembl"/>
        </authorList>
    </citation>
    <scope>IDENTIFICATION</scope>
</reference>
<dbReference type="Ensembl" id="ENSLOCT00000013856.1">
    <property type="protein sequence ID" value="ENSLOCP00000013827.1"/>
    <property type="gene ID" value="ENSLOCG00000011254.1"/>
</dbReference>
<dbReference type="GeneTree" id="ENSGT00940000160364"/>
<evidence type="ECO:0000313" key="9">
    <source>
        <dbReference type="Proteomes" id="UP000018468"/>
    </source>
</evidence>
<dbReference type="GeneID" id="102690500"/>
<evidence type="ECO:0000259" key="7">
    <source>
        <dbReference type="PROSITE" id="PS50850"/>
    </source>
</evidence>
<dbReference type="OrthoDB" id="5296287at2759"/>
<organism evidence="8 9">
    <name type="scientific">Lepisosteus oculatus</name>
    <name type="common">Spotted gar</name>
    <dbReference type="NCBI Taxonomy" id="7918"/>
    <lineage>
        <taxon>Eukaryota</taxon>
        <taxon>Metazoa</taxon>
        <taxon>Chordata</taxon>
        <taxon>Craniata</taxon>
        <taxon>Vertebrata</taxon>
        <taxon>Euteleostomi</taxon>
        <taxon>Actinopterygii</taxon>
        <taxon>Neopterygii</taxon>
        <taxon>Holostei</taxon>
        <taxon>Semionotiformes</taxon>
        <taxon>Lepisosteidae</taxon>
        <taxon>Lepisosteus</taxon>
    </lineage>
</organism>
<dbReference type="PANTHER" id="PTHR24064">
    <property type="entry name" value="SOLUTE CARRIER FAMILY 22 MEMBER"/>
    <property type="match status" value="1"/>
</dbReference>
<reference evidence="9" key="1">
    <citation type="submission" date="2011-12" db="EMBL/GenBank/DDBJ databases">
        <title>The Draft Genome of Lepisosteus oculatus.</title>
        <authorList>
            <consortium name="The Broad Institute Genome Assembly &amp; Analysis Group"/>
            <consortium name="Computational R&amp;D Group"/>
            <consortium name="and Sequencing Platform"/>
            <person name="Di Palma F."/>
            <person name="Alfoldi J."/>
            <person name="Johnson J."/>
            <person name="Berlin A."/>
            <person name="Gnerre S."/>
            <person name="Jaffe D."/>
            <person name="MacCallum I."/>
            <person name="Young S."/>
            <person name="Walker B.J."/>
            <person name="Lander E.S."/>
            <person name="Lindblad-Toh K."/>
        </authorList>
    </citation>
    <scope>NUCLEOTIDE SEQUENCE [LARGE SCALE GENOMIC DNA]</scope>
</reference>
<dbReference type="EMBL" id="AHAT01034986">
    <property type="status" value="NOT_ANNOTATED_CDS"/>
    <property type="molecule type" value="Genomic_DNA"/>
</dbReference>
<dbReference type="InterPro" id="IPR020846">
    <property type="entry name" value="MFS_dom"/>
</dbReference>
<dbReference type="PROSITE" id="PS50850">
    <property type="entry name" value="MFS"/>
    <property type="match status" value="1"/>
</dbReference>
<feature type="transmembrane region" description="Helical" evidence="6">
    <location>
        <begin position="221"/>
        <end position="247"/>
    </location>
</feature>
<dbReference type="Proteomes" id="UP000018468">
    <property type="component" value="Linkage group LG17"/>
</dbReference>
<dbReference type="InParanoid" id="W5MZL8"/>
<dbReference type="InterPro" id="IPR005828">
    <property type="entry name" value="MFS_sugar_transport-like"/>
</dbReference>
<evidence type="ECO:0000256" key="4">
    <source>
        <dbReference type="ARBA" id="ARBA00023136"/>
    </source>
</evidence>
<protein>
    <submittedName>
        <fullName evidence="8">Solute carrier family 22 member 15</fullName>
    </submittedName>
</protein>
<proteinExistence type="predicted"/>
<dbReference type="InterPro" id="IPR036259">
    <property type="entry name" value="MFS_trans_sf"/>
</dbReference>